<name>A0ABS2DN93_9BACI</name>
<feature type="region of interest" description="Disordered" evidence="1">
    <location>
        <begin position="36"/>
        <end position="84"/>
    </location>
</feature>
<evidence type="ECO:0000313" key="3">
    <source>
        <dbReference type="Proteomes" id="UP001518925"/>
    </source>
</evidence>
<feature type="compositionally biased region" description="Basic and acidic residues" evidence="1">
    <location>
        <begin position="36"/>
        <end position="70"/>
    </location>
</feature>
<evidence type="ECO:0000313" key="2">
    <source>
        <dbReference type="EMBL" id="MBM6619969.1"/>
    </source>
</evidence>
<keyword evidence="3" id="KW-1185">Reference proteome</keyword>
<reference evidence="2 3" key="1">
    <citation type="submission" date="2021-02" db="EMBL/GenBank/DDBJ databases">
        <title>Bacillus sp. RD4P76, an endophyte from a halophyte.</title>
        <authorList>
            <person name="Sun J.-Q."/>
        </authorList>
    </citation>
    <scope>NUCLEOTIDE SEQUENCE [LARGE SCALE GENOMIC DNA]</scope>
    <source>
        <strain evidence="2 3">RD4P76</strain>
    </source>
</reference>
<dbReference type="EMBL" id="JAFELM010000045">
    <property type="protein sequence ID" value="MBM6619969.1"/>
    <property type="molecule type" value="Genomic_DNA"/>
</dbReference>
<dbReference type="RefSeq" id="WP_204205440.1">
    <property type="nucleotide sequence ID" value="NZ_JAFELM010000045.1"/>
</dbReference>
<accession>A0ABS2DN93</accession>
<sequence length="84" mass="10270">MAKKRNKGHQQTKKVEDDKLLLQERLQGDLVEKLKAKQKSLREDQERKQEEELARRREEARLREKNKSFEELLNESSMDWNKYK</sequence>
<proteinExistence type="predicted"/>
<gene>
    <name evidence="2" type="ORF">JR050_20085</name>
</gene>
<evidence type="ECO:0000256" key="1">
    <source>
        <dbReference type="SAM" id="MobiDB-lite"/>
    </source>
</evidence>
<dbReference type="Pfam" id="PF13025">
    <property type="entry name" value="DUF3886"/>
    <property type="match status" value="1"/>
</dbReference>
<feature type="compositionally biased region" description="Polar residues" evidence="1">
    <location>
        <begin position="74"/>
        <end position="84"/>
    </location>
</feature>
<organism evidence="2 3">
    <name type="scientific">Bacillus suaedaesalsae</name>
    <dbReference type="NCBI Taxonomy" id="2810349"/>
    <lineage>
        <taxon>Bacteria</taxon>
        <taxon>Bacillati</taxon>
        <taxon>Bacillota</taxon>
        <taxon>Bacilli</taxon>
        <taxon>Bacillales</taxon>
        <taxon>Bacillaceae</taxon>
        <taxon>Bacillus</taxon>
    </lineage>
</organism>
<protein>
    <submittedName>
        <fullName evidence="2">YqkE family protein</fullName>
    </submittedName>
</protein>
<comment type="caution">
    <text evidence="2">The sequence shown here is derived from an EMBL/GenBank/DDBJ whole genome shotgun (WGS) entry which is preliminary data.</text>
</comment>
<dbReference type="InterPro" id="IPR024980">
    <property type="entry name" value="DUF3886"/>
</dbReference>
<dbReference type="Proteomes" id="UP001518925">
    <property type="component" value="Unassembled WGS sequence"/>
</dbReference>